<name>A0A2W2C379_9ACTN</name>
<gene>
    <name evidence="5" type="ORF">C1I92_27245</name>
</gene>
<organism evidence="5 6">
    <name type="scientific">Jiangella anatolica</name>
    <dbReference type="NCBI Taxonomy" id="2670374"/>
    <lineage>
        <taxon>Bacteria</taxon>
        <taxon>Bacillati</taxon>
        <taxon>Actinomycetota</taxon>
        <taxon>Actinomycetes</taxon>
        <taxon>Jiangellales</taxon>
        <taxon>Jiangellaceae</taxon>
        <taxon>Jiangella</taxon>
    </lineage>
</organism>
<reference evidence="5 6" key="1">
    <citation type="submission" date="2018-01" db="EMBL/GenBank/DDBJ databases">
        <title>Draft genome sequence of Jiangella sp. GTF31.</title>
        <authorList>
            <person name="Sahin N."/>
            <person name="Ay H."/>
            <person name="Saygin H."/>
        </authorList>
    </citation>
    <scope>NUCLEOTIDE SEQUENCE [LARGE SCALE GENOMIC DNA]</scope>
    <source>
        <strain evidence="5 6">GTF31</strain>
    </source>
</reference>
<dbReference type="GO" id="GO:1901982">
    <property type="term" value="F:maltose binding"/>
    <property type="evidence" value="ECO:0007669"/>
    <property type="project" value="TreeGrafter"/>
</dbReference>
<keyword evidence="3 4" id="KW-0732">Signal</keyword>
<feature type="signal peptide" evidence="4">
    <location>
        <begin position="1"/>
        <end position="19"/>
    </location>
</feature>
<dbReference type="InterPro" id="IPR006059">
    <property type="entry name" value="SBP"/>
</dbReference>
<dbReference type="SUPFAM" id="SSF53850">
    <property type="entry name" value="Periplasmic binding protein-like II"/>
    <property type="match status" value="1"/>
</dbReference>
<evidence type="ECO:0000256" key="1">
    <source>
        <dbReference type="ARBA" id="ARBA00008520"/>
    </source>
</evidence>
<dbReference type="Proteomes" id="UP000248764">
    <property type="component" value="Unassembled WGS sequence"/>
</dbReference>
<evidence type="ECO:0000256" key="3">
    <source>
        <dbReference type="ARBA" id="ARBA00022729"/>
    </source>
</evidence>
<comment type="caution">
    <text evidence="5">The sequence shown here is derived from an EMBL/GenBank/DDBJ whole genome shotgun (WGS) entry which is preliminary data.</text>
</comment>
<dbReference type="PROSITE" id="PS51257">
    <property type="entry name" value="PROKAR_LIPOPROTEIN"/>
    <property type="match status" value="1"/>
</dbReference>
<accession>A0A2W2C379</accession>
<sequence>MRMPTRLLVAGGTFALIMAACTPSGDDGDGGGDGASGGGGELVWAIGGAEAQPGGVHQQVAELWSEQNPDNPIRIELLPEAADQQREQQALELQSEGSTFDVLGMDVIWTGEYAENGWLESLEDVRGEIEEVSIPGAFESATWGGELWAAPYNTNAGLLYYRTDLVDTPPTTWDQLCQTAASAGASAGVGGLIGQGAQYEGFVVNWLEYYWSAGGELFNDDQSEVLFDTEIAARATQFMADAIADGCYAPGYNTAQEEEARNEFQQGGTVFMRNWPYVYSLIEEDTASPANGNFAIAPLPTFEGEGTISALGGFNNAVSAFSDNADAARDFVVWAATNEEVQTMLATESSVPPTMASVYDDLADDPVMSVLGQILPDAKPRPPAPSWNEISVELQRALFPAVNGQADVEEAVEQVRTVLEDAIG</sequence>
<comment type="similarity">
    <text evidence="1">Belongs to the bacterial solute-binding protein 1 family.</text>
</comment>
<dbReference type="EMBL" id="POTW01000096">
    <property type="protein sequence ID" value="PZF80226.1"/>
    <property type="molecule type" value="Genomic_DNA"/>
</dbReference>
<protein>
    <submittedName>
        <fullName evidence="5">ABC transporter substrate-binding protein</fullName>
    </submittedName>
</protein>
<dbReference type="GO" id="GO:0042956">
    <property type="term" value="P:maltodextrin transmembrane transport"/>
    <property type="evidence" value="ECO:0007669"/>
    <property type="project" value="TreeGrafter"/>
</dbReference>
<dbReference type="CDD" id="cd14750">
    <property type="entry name" value="PBP2_TMBP"/>
    <property type="match status" value="1"/>
</dbReference>
<evidence type="ECO:0000313" key="6">
    <source>
        <dbReference type="Proteomes" id="UP000248764"/>
    </source>
</evidence>
<evidence type="ECO:0000256" key="4">
    <source>
        <dbReference type="SAM" id="SignalP"/>
    </source>
</evidence>
<keyword evidence="2" id="KW-0813">Transport</keyword>
<dbReference type="GO" id="GO:0015768">
    <property type="term" value="P:maltose transport"/>
    <property type="evidence" value="ECO:0007669"/>
    <property type="project" value="TreeGrafter"/>
</dbReference>
<dbReference type="GO" id="GO:0055052">
    <property type="term" value="C:ATP-binding cassette (ABC) transporter complex, substrate-binding subunit-containing"/>
    <property type="evidence" value="ECO:0007669"/>
    <property type="project" value="TreeGrafter"/>
</dbReference>
<proteinExistence type="inferred from homology"/>
<feature type="chain" id="PRO_5039304140" evidence="4">
    <location>
        <begin position="20"/>
        <end position="424"/>
    </location>
</feature>
<dbReference type="PANTHER" id="PTHR30061">
    <property type="entry name" value="MALTOSE-BINDING PERIPLASMIC PROTEIN"/>
    <property type="match status" value="1"/>
</dbReference>
<evidence type="ECO:0000256" key="2">
    <source>
        <dbReference type="ARBA" id="ARBA00022448"/>
    </source>
</evidence>
<dbReference type="Gene3D" id="3.40.190.10">
    <property type="entry name" value="Periplasmic binding protein-like II"/>
    <property type="match status" value="2"/>
</dbReference>
<dbReference type="PANTHER" id="PTHR30061:SF50">
    <property type="entry name" value="MALTOSE_MALTODEXTRIN-BINDING PERIPLASMIC PROTEIN"/>
    <property type="match status" value="1"/>
</dbReference>
<keyword evidence="6" id="KW-1185">Reference proteome</keyword>
<dbReference type="Pfam" id="PF01547">
    <property type="entry name" value="SBP_bac_1"/>
    <property type="match status" value="1"/>
</dbReference>
<dbReference type="RefSeq" id="WP_111257780.1">
    <property type="nucleotide sequence ID" value="NZ_POTW01000096.1"/>
</dbReference>
<evidence type="ECO:0000313" key="5">
    <source>
        <dbReference type="EMBL" id="PZF80226.1"/>
    </source>
</evidence>
<dbReference type="AlphaFoldDB" id="A0A2W2C379"/>